<name>A0ACB8DC18_DERSI</name>
<dbReference type="Proteomes" id="UP000821865">
    <property type="component" value="Chromosome 2"/>
</dbReference>
<comment type="caution">
    <text evidence="1">The sequence shown here is derived from an EMBL/GenBank/DDBJ whole genome shotgun (WGS) entry which is preliminary data.</text>
</comment>
<gene>
    <name evidence="1" type="ORF">HPB49_009332</name>
</gene>
<dbReference type="EMBL" id="CM023471">
    <property type="protein sequence ID" value="KAH7965652.1"/>
    <property type="molecule type" value="Genomic_DNA"/>
</dbReference>
<organism evidence="1 2">
    <name type="scientific">Dermacentor silvarum</name>
    <name type="common">Tick</name>
    <dbReference type="NCBI Taxonomy" id="543639"/>
    <lineage>
        <taxon>Eukaryota</taxon>
        <taxon>Metazoa</taxon>
        <taxon>Ecdysozoa</taxon>
        <taxon>Arthropoda</taxon>
        <taxon>Chelicerata</taxon>
        <taxon>Arachnida</taxon>
        <taxon>Acari</taxon>
        <taxon>Parasitiformes</taxon>
        <taxon>Ixodida</taxon>
        <taxon>Ixodoidea</taxon>
        <taxon>Ixodidae</taxon>
        <taxon>Rhipicephalinae</taxon>
        <taxon>Dermacentor</taxon>
    </lineage>
</organism>
<accession>A0ACB8DC18</accession>
<sequence length="248" mass="28608">MKNVTPGTMENVYSHRSKSSCPLQFLSREEMERNFDECTLNLDQLKGTLLCSVLKPSKQVARGASIDASSQEEHGPHSSQLLCTPCRKFYKKYILLSAEQAKKVSEYSQGSTEWFQERSLRITASEARSIPIKAHPEKWVERRIHPTFRGSTSTRFLAQLRQYGVRRRHCSVDIRCESPAKNIADPASAEEWMQQYKAATNTSWIVKYNKTNCTRMVYHKVWYCQHSKRNKTAAGRHTDCQARVDIKI</sequence>
<reference evidence="1" key="1">
    <citation type="submission" date="2020-05" db="EMBL/GenBank/DDBJ databases">
        <title>Large-scale comparative analyses of tick genomes elucidate their genetic diversity and vector capacities.</title>
        <authorList>
            <person name="Jia N."/>
            <person name="Wang J."/>
            <person name="Shi W."/>
            <person name="Du L."/>
            <person name="Sun Y."/>
            <person name="Zhan W."/>
            <person name="Jiang J."/>
            <person name="Wang Q."/>
            <person name="Zhang B."/>
            <person name="Ji P."/>
            <person name="Sakyi L.B."/>
            <person name="Cui X."/>
            <person name="Yuan T."/>
            <person name="Jiang B."/>
            <person name="Yang W."/>
            <person name="Lam T.T.-Y."/>
            <person name="Chang Q."/>
            <person name="Ding S."/>
            <person name="Wang X."/>
            <person name="Zhu J."/>
            <person name="Ruan X."/>
            <person name="Zhao L."/>
            <person name="Wei J."/>
            <person name="Que T."/>
            <person name="Du C."/>
            <person name="Cheng J."/>
            <person name="Dai P."/>
            <person name="Han X."/>
            <person name="Huang E."/>
            <person name="Gao Y."/>
            <person name="Liu J."/>
            <person name="Shao H."/>
            <person name="Ye R."/>
            <person name="Li L."/>
            <person name="Wei W."/>
            <person name="Wang X."/>
            <person name="Wang C."/>
            <person name="Yang T."/>
            <person name="Huo Q."/>
            <person name="Li W."/>
            <person name="Guo W."/>
            <person name="Chen H."/>
            <person name="Zhou L."/>
            <person name="Ni X."/>
            <person name="Tian J."/>
            <person name="Zhou Y."/>
            <person name="Sheng Y."/>
            <person name="Liu T."/>
            <person name="Pan Y."/>
            <person name="Xia L."/>
            <person name="Li J."/>
            <person name="Zhao F."/>
            <person name="Cao W."/>
        </authorList>
    </citation>
    <scope>NUCLEOTIDE SEQUENCE</scope>
    <source>
        <strain evidence="1">Dsil-2018</strain>
    </source>
</reference>
<keyword evidence="2" id="KW-1185">Reference proteome</keyword>
<evidence type="ECO:0000313" key="2">
    <source>
        <dbReference type="Proteomes" id="UP000821865"/>
    </source>
</evidence>
<proteinExistence type="predicted"/>
<evidence type="ECO:0000313" key="1">
    <source>
        <dbReference type="EMBL" id="KAH7965652.1"/>
    </source>
</evidence>
<protein>
    <submittedName>
        <fullName evidence="1">Uncharacterized protein</fullName>
    </submittedName>
</protein>